<organism evidence="3 4">
    <name type="scientific">Lichtheimia ornata</name>
    <dbReference type="NCBI Taxonomy" id="688661"/>
    <lineage>
        <taxon>Eukaryota</taxon>
        <taxon>Fungi</taxon>
        <taxon>Fungi incertae sedis</taxon>
        <taxon>Mucoromycota</taxon>
        <taxon>Mucoromycotina</taxon>
        <taxon>Mucoromycetes</taxon>
        <taxon>Mucorales</taxon>
        <taxon>Lichtheimiaceae</taxon>
        <taxon>Lichtheimia</taxon>
    </lineage>
</organism>
<dbReference type="PANTHER" id="PTHR46430:SF1">
    <property type="entry name" value="CHITIN SYNTHASE REGULATOR SKT5-RELATED"/>
    <property type="match status" value="1"/>
</dbReference>
<feature type="region of interest" description="Disordered" evidence="2">
    <location>
        <begin position="1"/>
        <end position="116"/>
    </location>
</feature>
<dbReference type="Proteomes" id="UP001234581">
    <property type="component" value="Unassembled WGS sequence"/>
</dbReference>
<dbReference type="SUPFAM" id="SSF81901">
    <property type="entry name" value="HCP-like"/>
    <property type="match status" value="1"/>
</dbReference>
<dbReference type="InterPro" id="IPR006597">
    <property type="entry name" value="Sel1-like"/>
</dbReference>
<dbReference type="InterPro" id="IPR011990">
    <property type="entry name" value="TPR-like_helical_dom_sf"/>
</dbReference>
<feature type="compositionally biased region" description="Low complexity" evidence="2">
    <location>
        <begin position="89"/>
        <end position="112"/>
    </location>
</feature>
<feature type="compositionally biased region" description="Pro residues" evidence="2">
    <location>
        <begin position="56"/>
        <end position="66"/>
    </location>
</feature>
<dbReference type="Pfam" id="PF08238">
    <property type="entry name" value="Sel1"/>
    <property type="match status" value="7"/>
</dbReference>
<comment type="caution">
    <text evidence="3">The sequence shown here is derived from an EMBL/GenBank/DDBJ whole genome shotgun (WGS) entry which is preliminary data.</text>
</comment>
<keyword evidence="1" id="KW-0677">Repeat</keyword>
<sequence>MDAPPPPTSMPPPPPPPPPHHLSPPHHELPTVVLEGEVQQQQQQPLPTRTSSVSPMPTPPQPPPKGPAEDDSPVMQQQQQQQFYIGGNSAPTSPATSSTSPRAMTPSSRSSSYVALPTSLNPDQLLDHSHLKPGAQASLLSYAQTINMYRENAKKTNSPEVQCDFAVFMVEAAKSSTDEQERLEYLNEAEKLLKQLSSRGHAESQYYLGNLYATGLISKKGKNEDKAFSLFVQATKHHHPDAAYRAAKCYEEGVGCRRDYSKAIQFYKKAATQNHPAAMFRLGMAHVNGEMGMSKNAREGVKWLKTATEAATVEFPDAVYELAVLHEKGIDNVVFVDADYAVSLYARAAEDLNHAQSALRLGQCYEYGKLNCKQDPALSIHYYTIAAQQGHREACFALTAWYLVGSPGILPQSDEQAYVWARQAAEKELPKAEYAVGYFTEVGIGTVKNPNEAMEWYKRAAEHGDKRAIQRLQGKVDGQKMSKKKNGDDCTIM</sequence>
<evidence type="ECO:0000313" key="4">
    <source>
        <dbReference type="Proteomes" id="UP001234581"/>
    </source>
</evidence>
<dbReference type="InterPro" id="IPR051726">
    <property type="entry name" value="Chitin_Synth_Reg"/>
</dbReference>
<protein>
    <recommendedName>
        <fullName evidence="5">HCP-like protein</fullName>
    </recommendedName>
</protein>
<evidence type="ECO:0000256" key="1">
    <source>
        <dbReference type="ARBA" id="ARBA00022737"/>
    </source>
</evidence>
<keyword evidence="4" id="KW-1185">Reference proteome</keyword>
<name>A0AAD7Y3C9_9FUNG</name>
<dbReference type="RefSeq" id="XP_058347947.1">
    <property type="nucleotide sequence ID" value="XM_058481309.1"/>
</dbReference>
<reference evidence="3 4" key="1">
    <citation type="submission" date="2023-03" db="EMBL/GenBank/DDBJ databases">
        <title>Genome sequence of Lichtheimia ornata CBS 291.66.</title>
        <authorList>
            <person name="Mohabir J.T."/>
            <person name="Shea T.P."/>
            <person name="Kurbessoian T."/>
            <person name="Berby B."/>
            <person name="Fontaine J."/>
            <person name="Livny J."/>
            <person name="Gnirke A."/>
            <person name="Stajich J.E."/>
            <person name="Cuomo C.A."/>
        </authorList>
    </citation>
    <scope>NUCLEOTIDE SEQUENCE [LARGE SCALE GENOMIC DNA]</scope>
    <source>
        <strain evidence="3">CBS 291.66</strain>
    </source>
</reference>
<dbReference type="SMART" id="SM00671">
    <property type="entry name" value="SEL1"/>
    <property type="match status" value="7"/>
</dbReference>
<evidence type="ECO:0000313" key="3">
    <source>
        <dbReference type="EMBL" id="KAJ8663035.1"/>
    </source>
</evidence>
<evidence type="ECO:0008006" key="5">
    <source>
        <dbReference type="Google" id="ProtNLM"/>
    </source>
</evidence>
<dbReference type="PANTHER" id="PTHR46430">
    <property type="entry name" value="PROTEIN SKT5-RELATED"/>
    <property type="match status" value="1"/>
</dbReference>
<feature type="compositionally biased region" description="Low complexity" evidence="2">
    <location>
        <begin position="39"/>
        <end position="55"/>
    </location>
</feature>
<dbReference type="Gene3D" id="1.25.40.10">
    <property type="entry name" value="Tetratricopeptide repeat domain"/>
    <property type="match status" value="2"/>
</dbReference>
<dbReference type="EMBL" id="JARTCD010000003">
    <property type="protein sequence ID" value="KAJ8663035.1"/>
    <property type="molecule type" value="Genomic_DNA"/>
</dbReference>
<dbReference type="GeneID" id="83208630"/>
<accession>A0AAD7Y3C9</accession>
<gene>
    <name evidence="3" type="ORF">O0I10_001212</name>
</gene>
<feature type="compositionally biased region" description="Pro residues" evidence="2">
    <location>
        <begin position="1"/>
        <end position="22"/>
    </location>
</feature>
<evidence type="ECO:0000256" key="2">
    <source>
        <dbReference type="SAM" id="MobiDB-lite"/>
    </source>
</evidence>
<dbReference type="AlphaFoldDB" id="A0AAD7Y3C9"/>
<proteinExistence type="predicted"/>